<dbReference type="GO" id="GO:0032196">
    <property type="term" value="P:transposition"/>
    <property type="evidence" value="ECO:0007669"/>
    <property type="project" value="UniProtKB-KW"/>
</dbReference>
<reference evidence="12 14" key="2">
    <citation type="submission" date="2023-07" db="EMBL/GenBank/DDBJ databases">
        <title>Sequencing the genomes of 1000 actinobacteria strains.</title>
        <authorList>
            <person name="Klenk H.-P."/>
        </authorList>
    </citation>
    <scope>NUCLEOTIDE SEQUENCE [LARGE SCALE GENOMIC DNA]</scope>
    <source>
        <strain evidence="12 14">DSM 44724</strain>
    </source>
</reference>
<keyword evidence="2" id="KW-0815">Transposition</keyword>
<dbReference type="InterPro" id="IPR010095">
    <property type="entry name" value="Cas12f1-like_TNB"/>
</dbReference>
<dbReference type="GO" id="GO:0046872">
    <property type="term" value="F:metal ion binding"/>
    <property type="evidence" value="ECO:0007669"/>
    <property type="project" value="UniProtKB-KW"/>
</dbReference>
<feature type="region of interest" description="Disordered" evidence="7">
    <location>
        <begin position="215"/>
        <end position="237"/>
    </location>
</feature>
<dbReference type="GO" id="GO:0004519">
    <property type="term" value="F:endonuclease activity"/>
    <property type="evidence" value="ECO:0007669"/>
    <property type="project" value="UniProtKB-KW"/>
</dbReference>
<dbReference type="GO" id="GO:0006310">
    <property type="term" value="P:DNA recombination"/>
    <property type="evidence" value="ECO:0007669"/>
    <property type="project" value="UniProtKB-KW"/>
</dbReference>
<dbReference type="GO" id="GO:0003677">
    <property type="term" value="F:DNA binding"/>
    <property type="evidence" value="ECO:0007669"/>
    <property type="project" value="UniProtKB-KW"/>
</dbReference>
<keyword evidence="11" id="KW-0540">Nuclease</keyword>
<evidence type="ECO:0000256" key="5">
    <source>
        <dbReference type="ARBA" id="ARBA00023125"/>
    </source>
</evidence>
<dbReference type="NCBIfam" id="TIGR01766">
    <property type="entry name" value="IS200/IS605 family accessory protein TnpB-like domain"/>
    <property type="match status" value="1"/>
</dbReference>
<feature type="domain" description="Transposase putative helix-turn-helix" evidence="10">
    <location>
        <begin position="1"/>
        <end position="46"/>
    </location>
</feature>
<evidence type="ECO:0000256" key="4">
    <source>
        <dbReference type="ARBA" id="ARBA00022833"/>
    </source>
</evidence>
<evidence type="ECO:0000256" key="6">
    <source>
        <dbReference type="ARBA" id="ARBA00023172"/>
    </source>
</evidence>
<dbReference type="NCBIfam" id="NF040570">
    <property type="entry name" value="guided_TnpB"/>
    <property type="match status" value="1"/>
</dbReference>
<accession>A0A9X3PP69</accession>
<sequence length="430" mass="48594">MRKGFRVRLYPDPDQAAFLLRTMGCARLVWNRVLAWRRERWAAEGKSTSFREASAYLTMLKRDPDLAFLNEVSAVPLQQSLRRQQRAFTNFFAGRAAYPRFKVRGHKASMTLTRSAFRVRDGELHLAKMERPVRWVWTFDLAPGDLDISSLAVTCEPDGSWWAALNAELSEDQQPERPEPSGRSVGVDLGIREFGVPSDGAAVLAAPDLKRKETNRRRYQRRMARKESGSKNLEKARRKAARAYRKERQAREDMLQQATTRLVREYDLICIEDLRVSAMVKNRCLARAIARMGWRRFRVLLEAKCAQAGKRLVVIDRWEATSKRCSSPGCGFKNETLSLAVREWACPRCGARHDRDVNAAKNILAAGLAVLAESEVRAAPAARPEPSVDKACGARVRPRRHPPPGLRASKQETTLSDEVKPSPCGEGKVN</sequence>
<dbReference type="Proteomes" id="UP001145799">
    <property type="component" value="Unassembled WGS sequence"/>
</dbReference>
<proteinExistence type="inferred from homology"/>
<evidence type="ECO:0000313" key="13">
    <source>
        <dbReference type="Proteomes" id="UP001145799"/>
    </source>
</evidence>
<feature type="domain" description="Cas12f1-like TNB" evidence="9">
    <location>
        <begin position="294"/>
        <end position="363"/>
    </location>
</feature>
<dbReference type="EMBL" id="JAVDYD010000001">
    <property type="protein sequence ID" value="MDR7338682.1"/>
    <property type="molecule type" value="Genomic_DNA"/>
</dbReference>
<name>A0A9X3PP69_9ACTN</name>
<dbReference type="Pfam" id="PF01385">
    <property type="entry name" value="OrfB_IS605"/>
    <property type="match status" value="1"/>
</dbReference>
<comment type="caution">
    <text evidence="11">The sequence shown here is derived from an EMBL/GenBank/DDBJ whole genome shotgun (WGS) entry which is preliminary data.</text>
</comment>
<comment type="similarity">
    <text evidence="1">In the C-terminal section; belongs to the transposase 35 family.</text>
</comment>
<evidence type="ECO:0000259" key="8">
    <source>
        <dbReference type="Pfam" id="PF01385"/>
    </source>
</evidence>
<keyword evidence="14" id="KW-1185">Reference proteome</keyword>
<evidence type="ECO:0000313" key="14">
    <source>
        <dbReference type="Proteomes" id="UP001183604"/>
    </source>
</evidence>
<keyword evidence="11" id="KW-0255">Endonuclease</keyword>
<reference evidence="11" key="1">
    <citation type="submission" date="2022-12" db="EMBL/GenBank/DDBJ databases">
        <title>Gycomyces niveus sp.nov., a novel actinomycete isolated from soil in Shouguang.</title>
        <authorList>
            <person name="Yang X."/>
        </authorList>
    </citation>
    <scope>NUCLEOTIDE SEQUENCE</scope>
    <source>
        <strain evidence="11">DSM 44724</strain>
    </source>
</reference>
<evidence type="ECO:0000256" key="2">
    <source>
        <dbReference type="ARBA" id="ARBA00022578"/>
    </source>
</evidence>
<dbReference type="EMBL" id="JAPZVQ010000016">
    <property type="protein sequence ID" value="MDA1387506.1"/>
    <property type="molecule type" value="Genomic_DNA"/>
</dbReference>
<evidence type="ECO:0000256" key="1">
    <source>
        <dbReference type="ARBA" id="ARBA00008761"/>
    </source>
</evidence>
<feature type="compositionally biased region" description="Basic residues" evidence="7">
    <location>
        <begin position="215"/>
        <end position="224"/>
    </location>
</feature>
<evidence type="ECO:0000256" key="3">
    <source>
        <dbReference type="ARBA" id="ARBA00022723"/>
    </source>
</evidence>
<dbReference type="Pfam" id="PF07282">
    <property type="entry name" value="Cas12f1-like_TNB"/>
    <property type="match status" value="1"/>
</dbReference>
<keyword evidence="11" id="KW-0378">Hydrolase</keyword>
<evidence type="ECO:0000259" key="10">
    <source>
        <dbReference type="Pfam" id="PF12323"/>
    </source>
</evidence>
<organism evidence="11 13">
    <name type="scientific">Glycomyces lechevalierae</name>
    <dbReference type="NCBI Taxonomy" id="256034"/>
    <lineage>
        <taxon>Bacteria</taxon>
        <taxon>Bacillati</taxon>
        <taxon>Actinomycetota</taxon>
        <taxon>Actinomycetes</taxon>
        <taxon>Glycomycetales</taxon>
        <taxon>Glycomycetaceae</taxon>
        <taxon>Glycomyces</taxon>
    </lineage>
</organism>
<feature type="domain" description="Probable transposase IS891/IS1136/IS1341" evidence="8">
    <location>
        <begin position="172"/>
        <end position="282"/>
    </location>
</feature>
<evidence type="ECO:0000259" key="9">
    <source>
        <dbReference type="Pfam" id="PF07282"/>
    </source>
</evidence>
<protein>
    <submittedName>
        <fullName evidence="11">RNA-guided endonuclease TnpB family protein</fullName>
    </submittedName>
    <submittedName>
        <fullName evidence="12">Transposase</fullName>
    </submittedName>
</protein>
<dbReference type="Proteomes" id="UP001183604">
    <property type="component" value="Unassembled WGS sequence"/>
</dbReference>
<evidence type="ECO:0000313" key="11">
    <source>
        <dbReference type="EMBL" id="MDA1387506.1"/>
    </source>
</evidence>
<keyword evidence="5" id="KW-0238">DNA-binding</keyword>
<keyword evidence="3" id="KW-0479">Metal-binding</keyword>
<evidence type="ECO:0000256" key="7">
    <source>
        <dbReference type="SAM" id="MobiDB-lite"/>
    </source>
</evidence>
<feature type="compositionally biased region" description="Basic and acidic residues" evidence="7">
    <location>
        <begin position="225"/>
        <end position="235"/>
    </location>
</feature>
<feature type="region of interest" description="Disordered" evidence="7">
    <location>
        <begin position="379"/>
        <end position="430"/>
    </location>
</feature>
<dbReference type="InterPro" id="IPR001959">
    <property type="entry name" value="Transposase"/>
</dbReference>
<dbReference type="InterPro" id="IPR021027">
    <property type="entry name" value="Transposase_put_HTH"/>
</dbReference>
<keyword evidence="6" id="KW-0233">DNA recombination</keyword>
<keyword evidence="4" id="KW-0862">Zinc</keyword>
<dbReference type="AlphaFoldDB" id="A0A9X3PP69"/>
<dbReference type="Pfam" id="PF12323">
    <property type="entry name" value="HTH_OrfB_IS605"/>
    <property type="match status" value="1"/>
</dbReference>
<gene>
    <name evidence="12" type="ORF">J2S69_002401</name>
    <name evidence="11" type="ORF">O2L01_21110</name>
</gene>
<evidence type="ECO:0000313" key="12">
    <source>
        <dbReference type="EMBL" id="MDR7338682.1"/>
    </source>
</evidence>
<dbReference type="RefSeq" id="WP_270124010.1">
    <property type="nucleotide sequence ID" value="NZ_BAAAOM010000004.1"/>
</dbReference>